<sequence>MNMFTRFQTHLFQDATLSNINLGNYGTTTCVCTLPHSPHQLPWLISQLDYEIALNGNFICADDGLIWTWRCICVGFIWCCMRYCCLYFQNSLHHCLMCTLPHCFDYAFIVFVCTS</sequence>
<accession>A0A7C9CU30</accession>
<organism evidence="1">
    <name type="scientific">Opuntia streptacantha</name>
    <name type="common">Prickly pear cactus</name>
    <name type="synonym">Opuntia cardona</name>
    <dbReference type="NCBI Taxonomy" id="393608"/>
    <lineage>
        <taxon>Eukaryota</taxon>
        <taxon>Viridiplantae</taxon>
        <taxon>Streptophyta</taxon>
        <taxon>Embryophyta</taxon>
        <taxon>Tracheophyta</taxon>
        <taxon>Spermatophyta</taxon>
        <taxon>Magnoliopsida</taxon>
        <taxon>eudicotyledons</taxon>
        <taxon>Gunneridae</taxon>
        <taxon>Pentapetalae</taxon>
        <taxon>Caryophyllales</taxon>
        <taxon>Cactineae</taxon>
        <taxon>Cactaceae</taxon>
        <taxon>Opuntioideae</taxon>
        <taxon>Opuntia</taxon>
    </lineage>
</organism>
<dbReference type="AlphaFoldDB" id="A0A7C9CU30"/>
<reference evidence="1" key="1">
    <citation type="journal article" date="2013" name="J. Plant Res.">
        <title>Effect of fungi and light on seed germination of three Opuntia species from semiarid lands of central Mexico.</title>
        <authorList>
            <person name="Delgado-Sanchez P."/>
            <person name="Jimenez-Bremont J.F."/>
            <person name="Guerrero-Gonzalez Mde L."/>
            <person name="Flores J."/>
        </authorList>
    </citation>
    <scope>NUCLEOTIDE SEQUENCE</scope>
    <source>
        <tissue evidence="1">Cladode</tissue>
    </source>
</reference>
<evidence type="ECO:0000313" key="1">
    <source>
        <dbReference type="EMBL" id="MBA4625467.1"/>
    </source>
</evidence>
<name>A0A7C9CU30_OPUST</name>
<proteinExistence type="predicted"/>
<protein>
    <submittedName>
        <fullName evidence="1">Uncharacterized protein</fullName>
    </submittedName>
</protein>
<reference evidence="1" key="2">
    <citation type="submission" date="2020-07" db="EMBL/GenBank/DDBJ databases">
        <authorList>
            <person name="Vera ALvarez R."/>
            <person name="Arias-Moreno D.M."/>
            <person name="Jimenez-Jacinto V."/>
            <person name="Jimenez-Bremont J.F."/>
            <person name="Swaminathan K."/>
            <person name="Moose S.P."/>
            <person name="Guerrero-Gonzalez M.L."/>
            <person name="Marino-Ramirez L."/>
            <person name="Landsman D."/>
            <person name="Rodriguez-Kessler M."/>
            <person name="Delgado-Sanchez P."/>
        </authorList>
    </citation>
    <scope>NUCLEOTIDE SEQUENCE</scope>
    <source>
        <tissue evidence="1">Cladode</tissue>
    </source>
</reference>
<dbReference type="EMBL" id="GISG01052230">
    <property type="protein sequence ID" value="MBA4625467.1"/>
    <property type="molecule type" value="Transcribed_RNA"/>
</dbReference>